<feature type="transmembrane region" description="Helical" evidence="14">
    <location>
        <begin position="64"/>
        <end position="84"/>
    </location>
</feature>
<evidence type="ECO:0000259" key="16">
    <source>
        <dbReference type="Pfam" id="PF18075"/>
    </source>
</evidence>
<dbReference type="GO" id="GO:0051301">
    <property type="term" value="P:cell division"/>
    <property type="evidence" value="ECO:0007669"/>
    <property type="project" value="UniProtKB-KW"/>
</dbReference>
<dbReference type="Proteomes" id="UP000252707">
    <property type="component" value="Unassembled WGS sequence"/>
</dbReference>
<gene>
    <name evidence="17" type="ORF">DFQ59_101582</name>
</gene>
<dbReference type="NCBIfam" id="TIGR00439">
    <property type="entry name" value="FtsX_Gneg"/>
    <property type="match status" value="1"/>
</dbReference>
<evidence type="ECO:0000256" key="5">
    <source>
        <dbReference type="ARBA" id="ARBA00022475"/>
    </source>
</evidence>
<feature type="transmembrane region" description="Helical" evidence="14">
    <location>
        <begin position="266"/>
        <end position="287"/>
    </location>
</feature>
<dbReference type="EMBL" id="QPJY01000001">
    <property type="protein sequence ID" value="RCX33281.1"/>
    <property type="molecule type" value="Genomic_DNA"/>
</dbReference>
<comment type="subcellular location">
    <subcellularLocation>
        <location evidence="1">Cell inner membrane</location>
        <topology evidence="1">Multi-pass membrane protein</topology>
    </subcellularLocation>
</comment>
<feature type="domain" description="ABC3 transporter permease C-terminal" evidence="15">
    <location>
        <begin position="216"/>
        <end position="333"/>
    </location>
</feature>
<evidence type="ECO:0000256" key="3">
    <source>
        <dbReference type="ARBA" id="ARBA00011160"/>
    </source>
</evidence>
<protein>
    <recommendedName>
        <fullName evidence="4 12">Cell division protein FtsX</fullName>
    </recommendedName>
</protein>
<keyword evidence="9 14" id="KW-1133">Transmembrane helix</keyword>
<dbReference type="InterPro" id="IPR004513">
    <property type="entry name" value="FtsX"/>
</dbReference>
<dbReference type="RefSeq" id="WP_245937150.1">
    <property type="nucleotide sequence ID" value="NZ_QPJY01000001.1"/>
</dbReference>
<dbReference type="PANTHER" id="PTHR47755">
    <property type="entry name" value="CELL DIVISION PROTEIN FTSX"/>
    <property type="match status" value="1"/>
</dbReference>
<feature type="compositionally biased region" description="Basic and acidic residues" evidence="13">
    <location>
        <begin position="1"/>
        <end position="19"/>
    </location>
</feature>
<comment type="similarity">
    <text evidence="2 12">Belongs to the ABC-4 integral membrane protein family. FtsX subfamily.</text>
</comment>
<keyword evidence="6 12" id="KW-0997">Cell inner membrane</keyword>
<keyword evidence="18" id="KW-1185">Reference proteome</keyword>
<evidence type="ECO:0000256" key="11">
    <source>
        <dbReference type="ARBA" id="ARBA00023306"/>
    </source>
</evidence>
<evidence type="ECO:0000256" key="9">
    <source>
        <dbReference type="ARBA" id="ARBA00022989"/>
    </source>
</evidence>
<comment type="function">
    <text evidence="12">Part of the ABC transporter FtsEX involved in cellular division.</text>
</comment>
<evidence type="ECO:0000256" key="4">
    <source>
        <dbReference type="ARBA" id="ARBA00021907"/>
    </source>
</evidence>
<feature type="transmembrane region" description="Helical" evidence="14">
    <location>
        <begin position="307"/>
        <end position="331"/>
    </location>
</feature>
<keyword evidence="11 12" id="KW-0131">Cell cycle</keyword>
<keyword evidence="5 12" id="KW-1003">Cell membrane</keyword>
<dbReference type="PANTHER" id="PTHR47755:SF1">
    <property type="entry name" value="CELL DIVISION PROTEIN FTSX"/>
    <property type="match status" value="1"/>
</dbReference>
<dbReference type="InterPro" id="IPR047590">
    <property type="entry name" value="FtsX_proteobact-type"/>
</dbReference>
<dbReference type="GO" id="GO:0005886">
    <property type="term" value="C:plasma membrane"/>
    <property type="evidence" value="ECO:0007669"/>
    <property type="project" value="UniProtKB-SubCell"/>
</dbReference>
<organism evidence="17 18">
    <name type="scientific">Thioalbus denitrificans</name>
    <dbReference type="NCBI Taxonomy" id="547122"/>
    <lineage>
        <taxon>Bacteria</taxon>
        <taxon>Pseudomonadati</taxon>
        <taxon>Pseudomonadota</taxon>
        <taxon>Gammaproteobacteria</taxon>
        <taxon>Chromatiales</taxon>
        <taxon>Ectothiorhodospiraceae</taxon>
        <taxon>Thioalbus</taxon>
    </lineage>
</organism>
<evidence type="ECO:0000259" key="15">
    <source>
        <dbReference type="Pfam" id="PF02687"/>
    </source>
</evidence>
<dbReference type="InterPro" id="IPR003838">
    <property type="entry name" value="ABC3_permease_C"/>
</dbReference>
<comment type="caution">
    <text evidence="17">The sequence shown here is derived from an EMBL/GenBank/DDBJ whole genome shotgun (WGS) entry which is preliminary data.</text>
</comment>
<proteinExistence type="inferred from homology"/>
<keyword evidence="8 14" id="KW-0812">Transmembrane</keyword>
<evidence type="ECO:0000256" key="10">
    <source>
        <dbReference type="ARBA" id="ARBA00023136"/>
    </source>
</evidence>
<dbReference type="AlphaFoldDB" id="A0A369CIA4"/>
<dbReference type="InterPro" id="IPR040690">
    <property type="entry name" value="FtsX_ECD"/>
</dbReference>
<keyword evidence="7 12" id="KW-0132">Cell division</keyword>
<feature type="domain" description="FtsX extracellular" evidence="16">
    <location>
        <begin position="99"/>
        <end position="191"/>
    </location>
</feature>
<evidence type="ECO:0000256" key="12">
    <source>
        <dbReference type="PIRNR" id="PIRNR003097"/>
    </source>
</evidence>
<comment type="subunit">
    <text evidence="3">Forms a membrane-associated complex with FtsE.</text>
</comment>
<dbReference type="PIRSF" id="PIRSF003097">
    <property type="entry name" value="FtsX"/>
    <property type="match status" value="1"/>
</dbReference>
<evidence type="ECO:0000256" key="8">
    <source>
        <dbReference type="ARBA" id="ARBA00022692"/>
    </source>
</evidence>
<keyword evidence="10 12" id="KW-0472">Membrane</keyword>
<evidence type="ECO:0000256" key="13">
    <source>
        <dbReference type="SAM" id="MobiDB-lite"/>
    </source>
</evidence>
<evidence type="ECO:0000256" key="2">
    <source>
        <dbReference type="ARBA" id="ARBA00007379"/>
    </source>
</evidence>
<dbReference type="Pfam" id="PF02687">
    <property type="entry name" value="FtsX"/>
    <property type="match status" value="1"/>
</dbReference>
<evidence type="ECO:0000256" key="14">
    <source>
        <dbReference type="SAM" id="Phobius"/>
    </source>
</evidence>
<evidence type="ECO:0000256" key="6">
    <source>
        <dbReference type="ARBA" id="ARBA00022519"/>
    </source>
</evidence>
<reference evidence="17 18" key="1">
    <citation type="submission" date="2018-07" db="EMBL/GenBank/DDBJ databases">
        <title>Genomic Encyclopedia of Type Strains, Phase IV (KMG-IV): sequencing the most valuable type-strain genomes for metagenomic binning, comparative biology and taxonomic classification.</title>
        <authorList>
            <person name="Goeker M."/>
        </authorList>
    </citation>
    <scope>NUCLEOTIDE SEQUENCE [LARGE SCALE GENOMIC DNA]</scope>
    <source>
        <strain evidence="17 18">DSM 26407</strain>
    </source>
</reference>
<evidence type="ECO:0000256" key="7">
    <source>
        <dbReference type="ARBA" id="ARBA00022618"/>
    </source>
</evidence>
<dbReference type="Gene3D" id="3.30.70.3040">
    <property type="match status" value="1"/>
</dbReference>
<sequence length="341" mass="37519">MSMATRKPERRSPERARKPPRERRQRRGGEASSWRRLPRTWLTHHLQALVGSLGRLVRAPLGNLMTVLVLGIALALPAALHLVLANARQLSDTWEGAARISLYLRLSVPDSEARGLARRIEGRPEVASVRYITRDEALAEFRQASGLDIAIDSLGENPLPATLVVSPADEVAKPKALERLREELQALPGVELARLDLEWIQRLYALMELVWRAVMVIGALLGLAVILVIGNTIRLAIENRREEIVVMKLVGATDGFVRRPFLYTGLWYGLAGGSVAWLLVALSLGWLHAPVQRLALLYQSGFTLRGLAATEVLALLAFAVVLGLAGAWLAVGRHLKSIEPT</sequence>
<dbReference type="Pfam" id="PF18075">
    <property type="entry name" value="FtsX_ECD"/>
    <property type="match status" value="1"/>
</dbReference>
<evidence type="ECO:0000256" key="1">
    <source>
        <dbReference type="ARBA" id="ARBA00004429"/>
    </source>
</evidence>
<name>A0A369CIA4_9GAMM</name>
<evidence type="ECO:0000313" key="18">
    <source>
        <dbReference type="Proteomes" id="UP000252707"/>
    </source>
</evidence>
<feature type="region of interest" description="Disordered" evidence="13">
    <location>
        <begin position="1"/>
        <end position="31"/>
    </location>
</feature>
<dbReference type="GO" id="GO:0032153">
    <property type="term" value="C:cell division site"/>
    <property type="evidence" value="ECO:0007669"/>
    <property type="project" value="TreeGrafter"/>
</dbReference>
<evidence type="ECO:0000313" key="17">
    <source>
        <dbReference type="EMBL" id="RCX33281.1"/>
    </source>
</evidence>
<feature type="transmembrane region" description="Helical" evidence="14">
    <location>
        <begin position="209"/>
        <end position="230"/>
    </location>
</feature>
<accession>A0A369CIA4</accession>